<dbReference type="NCBIfam" id="NF038032">
    <property type="entry name" value="CehA_McbA_metalo"/>
    <property type="match status" value="1"/>
</dbReference>
<gene>
    <name evidence="1" type="ORF">LCGC14_2706100</name>
</gene>
<dbReference type="AlphaFoldDB" id="A0A0F9A1Z7"/>
<organism evidence="1">
    <name type="scientific">marine sediment metagenome</name>
    <dbReference type="NCBI Taxonomy" id="412755"/>
    <lineage>
        <taxon>unclassified sequences</taxon>
        <taxon>metagenomes</taxon>
        <taxon>ecological metagenomes</taxon>
    </lineage>
</organism>
<name>A0A0F9A1Z7_9ZZZZ</name>
<comment type="caution">
    <text evidence="1">The sequence shown here is derived from an EMBL/GenBank/DDBJ whole genome shotgun (WGS) entry which is preliminary data.</text>
</comment>
<accession>A0A0F9A1Z7</accession>
<dbReference type="EMBL" id="LAZR01048355">
    <property type="protein sequence ID" value="KKK92120.1"/>
    <property type="molecule type" value="Genomic_DNA"/>
</dbReference>
<proteinExistence type="predicted"/>
<protein>
    <submittedName>
        <fullName evidence="1">Uncharacterized protein</fullName>
    </submittedName>
</protein>
<evidence type="ECO:0000313" key="1">
    <source>
        <dbReference type="EMBL" id="KKK92120.1"/>
    </source>
</evidence>
<sequence>VGTAKGFSYDAYINGIRRGRTFATNGPLLLFTVNGKAPGATVRLDGSARTVDIFARAVCQHPLDRLEIVVNGAVERTVDGKGGKRELVYQGRLRLSGSSWIAARVRGHVSPDAYGGVAIWNLHAHTSPVYVHAAGRRILQRADATAMADYVRFLREIYRRKGAFKSDRQRQTLLANLAKAEAFYERLLRT</sequence>
<feature type="non-terminal residue" evidence="1">
    <location>
        <position position="1"/>
    </location>
</feature>
<reference evidence="1" key="1">
    <citation type="journal article" date="2015" name="Nature">
        <title>Complex archaea that bridge the gap between prokaryotes and eukaryotes.</title>
        <authorList>
            <person name="Spang A."/>
            <person name="Saw J.H."/>
            <person name="Jorgensen S.L."/>
            <person name="Zaremba-Niedzwiedzka K."/>
            <person name="Martijn J."/>
            <person name="Lind A.E."/>
            <person name="van Eijk R."/>
            <person name="Schleper C."/>
            <person name="Guy L."/>
            <person name="Ettema T.J."/>
        </authorList>
    </citation>
    <scope>NUCLEOTIDE SEQUENCE</scope>
</reference>